<comment type="caution">
    <text evidence="2">The sequence shown here is derived from an EMBL/GenBank/DDBJ whole genome shotgun (WGS) entry which is preliminary data.</text>
</comment>
<evidence type="ECO:0000256" key="1">
    <source>
        <dbReference type="ARBA" id="ARBA00006539"/>
    </source>
</evidence>
<protein>
    <submittedName>
        <fullName evidence="2">Uncharacterized protein</fullName>
    </submittedName>
</protein>
<dbReference type="AlphaFoldDB" id="C4GD78"/>
<dbReference type="STRING" id="626523.GCWU000342_01923"/>
<keyword evidence="3" id="KW-1185">Reference proteome</keyword>
<name>C4GD78_9FIRM</name>
<reference evidence="2" key="1">
    <citation type="submission" date="2009-04" db="EMBL/GenBank/DDBJ databases">
        <authorList>
            <person name="Weinstock G."/>
            <person name="Sodergren E."/>
            <person name="Clifton S."/>
            <person name="Fulton L."/>
            <person name="Fulton B."/>
            <person name="Courtney L."/>
            <person name="Fronick C."/>
            <person name="Harrison M."/>
            <person name="Strong C."/>
            <person name="Farmer C."/>
            <person name="Delahaunty K."/>
            <person name="Markovic C."/>
            <person name="Hall O."/>
            <person name="Minx P."/>
            <person name="Tomlinson C."/>
            <person name="Mitreva M."/>
            <person name="Nelson J."/>
            <person name="Hou S."/>
            <person name="Wollam A."/>
            <person name="Pepin K.H."/>
            <person name="Johnson M."/>
            <person name="Bhonagiri V."/>
            <person name="Nash W.E."/>
            <person name="Warren W."/>
            <person name="Chinwalla A."/>
            <person name="Mardis E.R."/>
            <person name="Wilson R.K."/>
        </authorList>
    </citation>
    <scope>NUCLEOTIDE SEQUENCE [LARGE SCALE GENOMIC DNA]</scope>
    <source>
        <strain evidence="2">DSM 14600</strain>
    </source>
</reference>
<comment type="similarity">
    <text evidence="1">Belongs to the UPF0236 family.</text>
</comment>
<dbReference type="Proteomes" id="UP000003494">
    <property type="component" value="Unassembled WGS sequence"/>
</dbReference>
<dbReference type="EMBL" id="ACIP02000004">
    <property type="protein sequence ID" value="EEP27928.1"/>
    <property type="molecule type" value="Genomic_DNA"/>
</dbReference>
<gene>
    <name evidence="2" type="ORF">GCWU000342_01923</name>
</gene>
<evidence type="ECO:0000313" key="3">
    <source>
        <dbReference type="Proteomes" id="UP000003494"/>
    </source>
</evidence>
<dbReference type="RefSeq" id="WP_006906918.1">
    <property type="nucleotide sequence ID" value="NZ_GG665867.1"/>
</dbReference>
<dbReference type="Pfam" id="PF06782">
    <property type="entry name" value="UPF0236"/>
    <property type="match status" value="1"/>
</dbReference>
<dbReference type="HOGENOM" id="CLU_1546567_0_0_9"/>
<evidence type="ECO:0000313" key="2">
    <source>
        <dbReference type="EMBL" id="EEP27928.1"/>
    </source>
</evidence>
<proteinExistence type="inferred from homology"/>
<accession>C4GD78</accession>
<organism evidence="2 3">
    <name type="scientific">Shuttleworthella satelles DSM 14600</name>
    <dbReference type="NCBI Taxonomy" id="626523"/>
    <lineage>
        <taxon>Bacteria</taxon>
        <taxon>Bacillati</taxon>
        <taxon>Bacillota</taxon>
        <taxon>Clostridia</taxon>
        <taxon>Lachnospirales</taxon>
        <taxon>Lachnospiraceae</taxon>
        <taxon>Shuttleworthella</taxon>
    </lineage>
</organism>
<dbReference type="InterPro" id="IPR009620">
    <property type="entry name" value="UPF0236"/>
</dbReference>
<dbReference type="eggNOG" id="COG3464">
    <property type="taxonomic scope" value="Bacteria"/>
</dbReference>
<sequence length="173" mass="20007">MSEFILTTRDEFLRMGLDFITQTLNSCDEMLRGSAVRRMKGWQIVRRDSKALITSLGNVQFQKTLFKNSKTKETCYLVDRILGIGEHQRITDDALANLLAETVQTSYRRGGEEVSTLSQVSRQTVKERIHALEFPLEKDKPEQDEKRAPEYLFIDADEDHDMIIYVERSADDV</sequence>